<accession>A0AA38PGZ7</accession>
<dbReference type="AlphaFoldDB" id="A0AA38PGZ7"/>
<protein>
    <recommendedName>
        <fullName evidence="4">Homeobox domain-containing protein</fullName>
    </recommendedName>
</protein>
<feature type="compositionally biased region" description="Polar residues" evidence="1">
    <location>
        <begin position="193"/>
        <end position="204"/>
    </location>
</feature>
<proteinExistence type="predicted"/>
<dbReference type="EMBL" id="MU805995">
    <property type="protein sequence ID" value="KAJ3842767.1"/>
    <property type="molecule type" value="Genomic_DNA"/>
</dbReference>
<feature type="compositionally biased region" description="Polar residues" evidence="1">
    <location>
        <begin position="173"/>
        <end position="183"/>
    </location>
</feature>
<evidence type="ECO:0000256" key="1">
    <source>
        <dbReference type="SAM" id="MobiDB-lite"/>
    </source>
</evidence>
<evidence type="ECO:0000313" key="3">
    <source>
        <dbReference type="Proteomes" id="UP001163846"/>
    </source>
</evidence>
<feature type="region of interest" description="Disordered" evidence="1">
    <location>
        <begin position="144"/>
        <end position="218"/>
    </location>
</feature>
<dbReference type="Proteomes" id="UP001163846">
    <property type="component" value="Unassembled WGS sequence"/>
</dbReference>
<feature type="region of interest" description="Disordered" evidence="1">
    <location>
        <begin position="230"/>
        <end position="253"/>
    </location>
</feature>
<feature type="region of interest" description="Disordered" evidence="1">
    <location>
        <begin position="297"/>
        <end position="327"/>
    </location>
</feature>
<feature type="compositionally biased region" description="Polar residues" evidence="1">
    <location>
        <begin position="297"/>
        <end position="312"/>
    </location>
</feature>
<gene>
    <name evidence="2" type="ORF">F5878DRAFT_696630</name>
</gene>
<evidence type="ECO:0008006" key="4">
    <source>
        <dbReference type="Google" id="ProtNLM"/>
    </source>
</evidence>
<sequence>MDPNLPVKLRSRITKEGATILHAAFEAGLRRPTLEQQLLLWRQIQTSPYCEHYQFHNVERWFSRHRRLEELQKPAIPMFPTISRLGLERLQILFEASPEPTQEVVEVWAQLIQASVGDVSRWIAQQRQGQSSLEGQVTLASISATTSLSHQSSPSPMPDVMEGSGLPMRWHSYHSQGSSTSLSEGEREIPANNLHNTLSSNNPSPEHPVGIHYQPPPSISYLSRAPTSKYLSLSEGERESPANNLHNTLSGSSPSLEHPFMHYLFSAPAFKSSQTSSQSELDSAALNSIPTWSIQTNGPYESSSPAVSLYTGSTTPSESSDDEEPARGHQFIELSDLSVLLYPSLKHLLT</sequence>
<feature type="compositionally biased region" description="Polar residues" evidence="1">
    <location>
        <begin position="241"/>
        <end position="253"/>
    </location>
</feature>
<reference evidence="2" key="1">
    <citation type="submission" date="2022-08" db="EMBL/GenBank/DDBJ databases">
        <authorList>
            <consortium name="DOE Joint Genome Institute"/>
            <person name="Min B."/>
            <person name="Riley R."/>
            <person name="Sierra-Patev S."/>
            <person name="Naranjo-Ortiz M."/>
            <person name="Looney B."/>
            <person name="Konkel Z."/>
            <person name="Slot J.C."/>
            <person name="Sakamoto Y."/>
            <person name="Steenwyk J.L."/>
            <person name="Rokas A."/>
            <person name="Carro J."/>
            <person name="Camarero S."/>
            <person name="Ferreira P."/>
            <person name="Molpeceres G."/>
            <person name="Ruiz-Duenas F.J."/>
            <person name="Serrano A."/>
            <person name="Henrissat B."/>
            <person name="Drula E."/>
            <person name="Hughes K.W."/>
            <person name="Mata J.L."/>
            <person name="Ishikawa N.K."/>
            <person name="Vargas-Isla R."/>
            <person name="Ushijima S."/>
            <person name="Smith C.A."/>
            <person name="Ahrendt S."/>
            <person name="Andreopoulos W."/>
            <person name="He G."/>
            <person name="Labutti K."/>
            <person name="Lipzen A."/>
            <person name="Ng V."/>
            <person name="Sandor L."/>
            <person name="Barry K."/>
            <person name="Martinez A.T."/>
            <person name="Xiao Y."/>
            <person name="Gibbons J.G."/>
            <person name="Terashima K."/>
            <person name="Hibbett D.S."/>
            <person name="Grigoriev I.V."/>
        </authorList>
    </citation>
    <scope>NUCLEOTIDE SEQUENCE</scope>
    <source>
        <strain evidence="2">TFB9207</strain>
    </source>
</reference>
<organism evidence="2 3">
    <name type="scientific">Lentinula raphanica</name>
    <dbReference type="NCBI Taxonomy" id="153919"/>
    <lineage>
        <taxon>Eukaryota</taxon>
        <taxon>Fungi</taxon>
        <taxon>Dikarya</taxon>
        <taxon>Basidiomycota</taxon>
        <taxon>Agaricomycotina</taxon>
        <taxon>Agaricomycetes</taxon>
        <taxon>Agaricomycetidae</taxon>
        <taxon>Agaricales</taxon>
        <taxon>Marasmiineae</taxon>
        <taxon>Omphalotaceae</taxon>
        <taxon>Lentinula</taxon>
    </lineage>
</organism>
<evidence type="ECO:0000313" key="2">
    <source>
        <dbReference type="EMBL" id="KAJ3842767.1"/>
    </source>
</evidence>
<comment type="caution">
    <text evidence="2">The sequence shown here is derived from an EMBL/GenBank/DDBJ whole genome shotgun (WGS) entry which is preliminary data.</text>
</comment>
<name>A0AA38PGZ7_9AGAR</name>
<keyword evidence="3" id="KW-1185">Reference proteome</keyword>